<proteinExistence type="predicted"/>
<accession>A0A916S5J1</accession>
<dbReference type="AlphaFoldDB" id="A0A916S5J1"/>
<evidence type="ECO:0000256" key="1">
    <source>
        <dbReference type="SAM" id="Phobius"/>
    </source>
</evidence>
<organism evidence="2 3">
    <name type="scientific">Polaromonas eurypsychrophila</name>
    <dbReference type="NCBI Taxonomy" id="1614635"/>
    <lineage>
        <taxon>Bacteria</taxon>
        <taxon>Pseudomonadati</taxon>
        <taxon>Pseudomonadota</taxon>
        <taxon>Betaproteobacteria</taxon>
        <taxon>Burkholderiales</taxon>
        <taxon>Comamonadaceae</taxon>
        <taxon>Polaromonas</taxon>
    </lineage>
</organism>
<keyword evidence="1" id="KW-1133">Transmembrane helix</keyword>
<reference evidence="2" key="2">
    <citation type="submission" date="2020-09" db="EMBL/GenBank/DDBJ databases">
        <authorList>
            <person name="Sun Q."/>
            <person name="Zhou Y."/>
        </authorList>
    </citation>
    <scope>NUCLEOTIDE SEQUENCE</scope>
    <source>
        <strain evidence="2">CGMCC 1.15322</strain>
    </source>
</reference>
<reference evidence="2" key="1">
    <citation type="journal article" date="2014" name="Int. J. Syst. Evol. Microbiol.">
        <title>Complete genome sequence of Corynebacterium casei LMG S-19264T (=DSM 44701T), isolated from a smear-ripened cheese.</title>
        <authorList>
            <consortium name="US DOE Joint Genome Institute (JGI-PGF)"/>
            <person name="Walter F."/>
            <person name="Albersmeier A."/>
            <person name="Kalinowski J."/>
            <person name="Ruckert C."/>
        </authorList>
    </citation>
    <scope>NUCLEOTIDE SEQUENCE</scope>
    <source>
        <strain evidence="2">CGMCC 1.15322</strain>
    </source>
</reference>
<dbReference type="EMBL" id="BMIG01000001">
    <property type="protein sequence ID" value="GGA85532.1"/>
    <property type="molecule type" value="Genomic_DNA"/>
</dbReference>
<feature type="transmembrane region" description="Helical" evidence="1">
    <location>
        <begin position="57"/>
        <end position="75"/>
    </location>
</feature>
<dbReference type="RefSeq" id="WP_188705796.1">
    <property type="nucleotide sequence ID" value="NZ_BMIG01000001.1"/>
</dbReference>
<name>A0A916S5J1_9BURK</name>
<keyword evidence="3" id="KW-1185">Reference proteome</keyword>
<evidence type="ECO:0000313" key="2">
    <source>
        <dbReference type="EMBL" id="GGA85532.1"/>
    </source>
</evidence>
<keyword evidence="1" id="KW-0472">Membrane</keyword>
<comment type="caution">
    <text evidence="2">The sequence shown here is derived from an EMBL/GenBank/DDBJ whole genome shotgun (WGS) entry which is preliminary data.</text>
</comment>
<protein>
    <submittedName>
        <fullName evidence="2">Uncharacterized protein</fullName>
    </submittedName>
</protein>
<gene>
    <name evidence="2" type="ORF">GCM10011496_02650</name>
</gene>
<keyword evidence="1" id="KW-0812">Transmembrane</keyword>
<evidence type="ECO:0000313" key="3">
    <source>
        <dbReference type="Proteomes" id="UP000620596"/>
    </source>
</evidence>
<sequence length="76" mass="7888">MNTFKFRTDSSPGYVDSVSTDAAELASHMNHCASSHSRLFFVHSALQSAHGALGPRVVTVAALATGGLGLALFILA</sequence>
<dbReference type="Proteomes" id="UP000620596">
    <property type="component" value="Unassembled WGS sequence"/>
</dbReference>